<sequence>MDAKLKRQLAQDALEESSMDISLDEIKFARAEDMEEIDEMEVGQEDEEVEGEESLTVLLNNKEAPANMENVDLQQDCFSERTLITSLEDRYFYPIWYDPRSFTNIILVADLLIEG</sequence>
<evidence type="ECO:0000313" key="1">
    <source>
        <dbReference type="Proteomes" id="UP000079169"/>
    </source>
</evidence>
<proteinExistence type="predicted"/>
<protein>
    <submittedName>
        <fullName evidence="2">Uncharacterized protein LOC113466275</fullName>
    </submittedName>
</protein>
<evidence type="ECO:0000313" key="2">
    <source>
        <dbReference type="RefSeq" id="XP_026677339.1"/>
    </source>
</evidence>
<accession>A0A3Q0IM33</accession>
<dbReference type="Proteomes" id="UP000079169">
    <property type="component" value="Unplaced"/>
</dbReference>
<dbReference type="AlphaFoldDB" id="A0A3Q0IM33"/>
<keyword evidence="1" id="KW-1185">Reference proteome</keyword>
<name>A0A3Q0IM33_DIACI</name>
<gene>
    <name evidence="2" type="primary">LOC113466275</name>
</gene>
<reference evidence="2" key="1">
    <citation type="submission" date="2025-08" db="UniProtKB">
        <authorList>
            <consortium name="RefSeq"/>
        </authorList>
    </citation>
    <scope>IDENTIFICATION</scope>
</reference>
<dbReference type="KEGG" id="dci:113466275"/>
<organism evidence="1 2">
    <name type="scientific">Diaphorina citri</name>
    <name type="common">Asian citrus psyllid</name>
    <dbReference type="NCBI Taxonomy" id="121845"/>
    <lineage>
        <taxon>Eukaryota</taxon>
        <taxon>Metazoa</taxon>
        <taxon>Ecdysozoa</taxon>
        <taxon>Arthropoda</taxon>
        <taxon>Hexapoda</taxon>
        <taxon>Insecta</taxon>
        <taxon>Pterygota</taxon>
        <taxon>Neoptera</taxon>
        <taxon>Paraneoptera</taxon>
        <taxon>Hemiptera</taxon>
        <taxon>Sternorrhyncha</taxon>
        <taxon>Psylloidea</taxon>
        <taxon>Psyllidae</taxon>
        <taxon>Diaphorininae</taxon>
        <taxon>Diaphorina</taxon>
    </lineage>
</organism>
<dbReference type="PaxDb" id="121845-A0A3Q0IM33"/>
<dbReference type="GeneID" id="113466275"/>
<dbReference type="RefSeq" id="XP_026677339.1">
    <property type="nucleotide sequence ID" value="XM_026821538.1"/>
</dbReference>